<dbReference type="PROSITE" id="PS50943">
    <property type="entry name" value="HTH_CROC1"/>
    <property type="match status" value="1"/>
</dbReference>
<dbReference type="InterPro" id="IPR010982">
    <property type="entry name" value="Lambda_DNA-bd_dom_sf"/>
</dbReference>
<evidence type="ECO:0000313" key="3">
    <source>
        <dbReference type="Proteomes" id="UP000095447"/>
    </source>
</evidence>
<evidence type="ECO:0000313" key="2">
    <source>
        <dbReference type="EMBL" id="CUN36157.1"/>
    </source>
</evidence>
<name>A0A173WCH9_9FIRM</name>
<feature type="domain" description="HTH cro/C1-type" evidence="1">
    <location>
        <begin position="12"/>
        <end position="66"/>
    </location>
</feature>
<gene>
    <name evidence="2" type="ORF">ERS852395_00039</name>
</gene>
<sequence>MFDVNSMIAANIVAILKKQNRKQIDLAGALQTNKQTISKMLNGSRMINAIELKRIAEFLGVKMEELTKLQGDSVDTDIVHAFMGKVESEEAKEALNIADKLSNMILFHSRVRDNGMAMMKPWEA</sequence>
<dbReference type="CDD" id="cd00093">
    <property type="entry name" value="HTH_XRE"/>
    <property type="match status" value="1"/>
</dbReference>
<accession>A0A173WCH9</accession>
<reference evidence="2 3" key="1">
    <citation type="submission" date="2015-09" db="EMBL/GenBank/DDBJ databases">
        <authorList>
            <consortium name="Pathogen Informatics"/>
        </authorList>
    </citation>
    <scope>NUCLEOTIDE SEQUENCE [LARGE SCALE GENOMIC DNA]</scope>
    <source>
        <strain evidence="2 3">2789STDY5608838</strain>
    </source>
</reference>
<dbReference type="Pfam" id="PF01381">
    <property type="entry name" value="HTH_3"/>
    <property type="match status" value="1"/>
</dbReference>
<dbReference type="SUPFAM" id="SSF47413">
    <property type="entry name" value="lambda repressor-like DNA-binding domains"/>
    <property type="match status" value="1"/>
</dbReference>
<dbReference type="SMART" id="SM00530">
    <property type="entry name" value="HTH_XRE"/>
    <property type="match status" value="1"/>
</dbReference>
<protein>
    <submittedName>
        <fullName evidence="2">Helix-turn-helix</fullName>
    </submittedName>
</protein>
<dbReference type="RefSeq" id="WP_021738971.1">
    <property type="nucleotide sequence ID" value="NZ_CYZA01000001.1"/>
</dbReference>
<dbReference type="Gene3D" id="1.10.260.40">
    <property type="entry name" value="lambda repressor-like DNA-binding domains"/>
    <property type="match status" value="1"/>
</dbReference>
<dbReference type="GO" id="GO:0003677">
    <property type="term" value="F:DNA binding"/>
    <property type="evidence" value="ECO:0007669"/>
    <property type="project" value="InterPro"/>
</dbReference>
<dbReference type="AlphaFoldDB" id="A0A173WCH9"/>
<proteinExistence type="predicted"/>
<organism evidence="2 3">
    <name type="scientific">Blautia obeum</name>
    <dbReference type="NCBI Taxonomy" id="40520"/>
    <lineage>
        <taxon>Bacteria</taxon>
        <taxon>Bacillati</taxon>
        <taxon>Bacillota</taxon>
        <taxon>Clostridia</taxon>
        <taxon>Lachnospirales</taxon>
        <taxon>Lachnospiraceae</taxon>
        <taxon>Blautia</taxon>
    </lineage>
</organism>
<dbReference type="InterPro" id="IPR001387">
    <property type="entry name" value="Cro/C1-type_HTH"/>
</dbReference>
<evidence type="ECO:0000259" key="1">
    <source>
        <dbReference type="PROSITE" id="PS50943"/>
    </source>
</evidence>
<dbReference type="GeneID" id="42786414"/>
<dbReference type="EMBL" id="CYZA01000001">
    <property type="protein sequence ID" value="CUN36157.1"/>
    <property type="molecule type" value="Genomic_DNA"/>
</dbReference>
<dbReference type="Proteomes" id="UP000095447">
    <property type="component" value="Unassembled WGS sequence"/>
</dbReference>